<dbReference type="SUPFAM" id="SSF88697">
    <property type="entry name" value="PUA domain-like"/>
    <property type="match status" value="1"/>
</dbReference>
<comment type="subcellular location">
    <subcellularLocation>
        <location evidence="1 12">Cytoplasm</location>
    </subcellularLocation>
</comment>
<dbReference type="NCBIfam" id="TIGR00046">
    <property type="entry name" value="RsmE family RNA methyltransferase"/>
    <property type="match status" value="1"/>
</dbReference>
<sequence>MHRFFLESLLADTVYIYGEDAHHITRVLRLSPGDTIEIVGRDGEAALGSIASADPKEVEVQLRARLAGSHEPSVEVILAQGLPKGDKMDFIIQKTVELGVGKIIPWTGQHSVVQYNKDKEAGRVSRWQKIAAEAAKQCKRNRIPAVEPVQTLADILAQADRNTLKIMFYEQERVLGLKQVLSDQKRNSFLLLVGPEGGFSADELNLCRQHNVNVTTLGPRTLRTETAALAGITAVMYECGDLGG</sequence>
<dbReference type="InterPro" id="IPR029026">
    <property type="entry name" value="tRNA_m1G_MTases_N"/>
</dbReference>
<protein>
    <recommendedName>
        <fullName evidence="4 12">Ribosomal RNA small subunit methyltransferase E</fullName>
        <ecNumber evidence="3 12">2.1.1.193</ecNumber>
    </recommendedName>
</protein>
<evidence type="ECO:0000256" key="9">
    <source>
        <dbReference type="ARBA" id="ARBA00022691"/>
    </source>
</evidence>
<dbReference type="InterPro" id="IPR029028">
    <property type="entry name" value="Alpha/beta_knot_MTases"/>
</dbReference>
<keyword evidence="6 12" id="KW-0698">rRNA processing</keyword>
<gene>
    <name evidence="15" type="ORF">ALO_13674</name>
</gene>
<dbReference type="InterPro" id="IPR046886">
    <property type="entry name" value="RsmE_MTase_dom"/>
</dbReference>
<evidence type="ECO:0000256" key="11">
    <source>
        <dbReference type="ARBA" id="ARBA00047944"/>
    </source>
</evidence>
<comment type="similarity">
    <text evidence="2 12">Belongs to the RNA methyltransferase RsmE family.</text>
</comment>
<dbReference type="RefSeq" id="WP_004096675.1">
    <property type="nucleotide sequence ID" value="NZ_AFGF01000121.1"/>
</dbReference>
<reference evidence="15 16" key="1">
    <citation type="journal article" date="2011" name="EMBO J.">
        <title>Structural diversity of bacterial flagellar motors.</title>
        <authorList>
            <person name="Chen S."/>
            <person name="Beeby M."/>
            <person name="Murphy G.E."/>
            <person name="Leadbetter J.R."/>
            <person name="Hendrixson D.R."/>
            <person name="Briegel A."/>
            <person name="Li Z."/>
            <person name="Shi J."/>
            <person name="Tocheva E.I."/>
            <person name="Muller A."/>
            <person name="Dobro M.J."/>
            <person name="Jensen G.J."/>
        </authorList>
    </citation>
    <scope>NUCLEOTIDE SEQUENCE [LARGE SCALE GENOMIC DNA]</scope>
    <source>
        <strain evidence="15 16">DSM 6540</strain>
    </source>
</reference>
<keyword evidence="9 12" id="KW-0949">S-adenosyl-L-methionine</keyword>
<feature type="domain" description="Ribosomal RNA small subunit methyltransferase E methyltransferase" evidence="13">
    <location>
        <begin position="71"/>
        <end position="235"/>
    </location>
</feature>
<keyword evidence="7 12" id="KW-0489">Methyltransferase</keyword>
<evidence type="ECO:0000256" key="3">
    <source>
        <dbReference type="ARBA" id="ARBA00012328"/>
    </source>
</evidence>
<evidence type="ECO:0000313" key="16">
    <source>
        <dbReference type="Proteomes" id="UP000003240"/>
    </source>
</evidence>
<dbReference type="InterPro" id="IPR015947">
    <property type="entry name" value="PUA-like_sf"/>
</dbReference>
<dbReference type="NCBIfam" id="NF008692">
    <property type="entry name" value="PRK11713.1-5"/>
    <property type="match status" value="1"/>
</dbReference>
<dbReference type="Proteomes" id="UP000003240">
    <property type="component" value="Unassembled WGS sequence"/>
</dbReference>
<keyword evidence="5 12" id="KW-0963">Cytoplasm</keyword>
<evidence type="ECO:0000313" key="15">
    <source>
        <dbReference type="EMBL" id="EGO63309.1"/>
    </source>
</evidence>
<dbReference type="Pfam" id="PF20260">
    <property type="entry name" value="PUA_4"/>
    <property type="match status" value="1"/>
</dbReference>
<dbReference type="STRING" id="1009370.ALO_13674"/>
<keyword evidence="16" id="KW-1185">Reference proteome</keyword>
<dbReference type="Gene3D" id="3.40.1280.10">
    <property type="match status" value="1"/>
</dbReference>
<dbReference type="EMBL" id="AFGF01000121">
    <property type="protein sequence ID" value="EGO63309.1"/>
    <property type="molecule type" value="Genomic_DNA"/>
</dbReference>
<comment type="function">
    <text evidence="10 12">Specifically methylates the N3 position of the uracil ring of uridine 1498 (m3U1498) in 16S rRNA. Acts on the fully assembled 30S ribosomal subunit.</text>
</comment>
<dbReference type="PIRSF" id="PIRSF015601">
    <property type="entry name" value="MTase_slr0722"/>
    <property type="match status" value="1"/>
</dbReference>
<dbReference type="AlphaFoldDB" id="F7NKW6"/>
<dbReference type="GO" id="GO:0070475">
    <property type="term" value="P:rRNA base methylation"/>
    <property type="evidence" value="ECO:0007669"/>
    <property type="project" value="TreeGrafter"/>
</dbReference>
<dbReference type="GO" id="GO:0070042">
    <property type="term" value="F:rRNA (uridine-N3-)-methyltransferase activity"/>
    <property type="evidence" value="ECO:0007669"/>
    <property type="project" value="TreeGrafter"/>
</dbReference>
<evidence type="ECO:0000256" key="2">
    <source>
        <dbReference type="ARBA" id="ARBA00005528"/>
    </source>
</evidence>
<evidence type="ECO:0000256" key="8">
    <source>
        <dbReference type="ARBA" id="ARBA00022679"/>
    </source>
</evidence>
<dbReference type="eggNOG" id="COG1385">
    <property type="taxonomic scope" value="Bacteria"/>
</dbReference>
<comment type="caution">
    <text evidence="15">The sequence shown here is derived from an EMBL/GenBank/DDBJ whole genome shotgun (WGS) entry which is preliminary data.</text>
</comment>
<comment type="catalytic activity">
    <reaction evidence="11 12">
        <text>uridine(1498) in 16S rRNA + S-adenosyl-L-methionine = N(3)-methyluridine(1498) in 16S rRNA + S-adenosyl-L-homocysteine + H(+)</text>
        <dbReference type="Rhea" id="RHEA:42920"/>
        <dbReference type="Rhea" id="RHEA-COMP:10283"/>
        <dbReference type="Rhea" id="RHEA-COMP:10284"/>
        <dbReference type="ChEBI" id="CHEBI:15378"/>
        <dbReference type="ChEBI" id="CHEBI:57856"/>
        <dbReference type="ChEBI" id="CHEBI:59789"/>
        <dbReference type="ChEBI" id="CHEBI:65315"/>
        <dbReference type="ChEBI" id="CHEBI:74502"/>
        <dbReference type="EC" id="2.1.1.193"/>
    </reaction>
</comment>
<evidence type="ECO:0000256" key="6">
    <source>
        <dbReference type="ARBA" id="ARBA00022552"/>
    </source>
</evidence>
<evidence type="ECO:0000256" key="7">
    <source>
        <dbReference type="ARBA" id="ARBA00022603"/>
    </source>
</evidence>
<dbReference type="OrthoDB" id="9815641at2"/>
<name>F7NKW6_9FIRM</name>
<dbReference type="GO" id="GO:0005737">
    <property type="term" value="C:cytoplasm"/>
    <property type="evidence" value="ECO:0007669"/>
    <property type="project" value="UniProtKB-SubCell"/>
</dbReference>
<proteinExistence type="inferred from homology"/>
<evidence type="ECO:0000259" key="13">
    <source>
        <dbReference type="Pfam" id="PF04452"/>
    </source>
</evidence>
<dbReference type="EC" id="2.1.1.193" evidence="3 12"/>
<dbReference type="InterPro" id="IPR046887">
    <property type="entry name" value="RsmE_PUA-like"/>
</dbReference>
<dbReference type="Pfam" id="PF04452">
    <property type="entry name" value="Methyltrans_RNA"/>
    <property type="match status" value="1"/>
</dbReference>
<evidence type="ECO:0000256" key="10">
    <source>
        <dbReference type="ARBA" id="ARBA00025699"/>
    </source>
</evidence>
<evidence type="ECO:0000256" key="12">
    <source>
        <dbReference type="PIRNR" id="PIRNR015601"/>
    </source>
</evidence>
<keyword evidence="8 12" id="KW-0808">Transferase</keyword>
<dbReference type="SUPFAM" id="SSF75217">
    <property type="entry name" value="alpha/beta knot"/>
    <property type="match status" value="1"/>
</dbReference>
<dbReference type="InterPro" id="IPR006700">
    <property type="entry name" value="RsmE"/>
</dbReference>
<organism evidence="15 16">
    <name type="scientific">Acetonema longum DSM 6540</name>
    <dbReference type="NCBI Taxonomy" id="1009370"/>
    <lineage>
        <taxon>Bacteria</taxon>
        <taxon>Bacillati</taxon>
        <taxon>Bacillota</taxon>
        <taxon>Negativicutes</taxon>
        <taxon>Acetonemataceae</taxon>
        <taxon>Acetonema</taxon>
    </lineage>
</organism>
<evidence type="ECO:0000256" key="1">
    <source>
        <dbReference type="ARBA" id="ARBA00004496"/>
    </source>
</evidence>
<evidence type="ECO:0000259" key="14">
    <source>
        <dbReference type="Pfam" id="PF20260"/>
    </source>
</evidence>
<evidence type="ECO:0000256" key="4">
    <source>
        <dbReference type="ARBA" id="ARBA00013673"/>
    </source>
</evidence>
<dbReference type="CDD" id="cd18084">
    <property type="entry name" value="RsmE-like"/>
    <property type="match status" value="1"/>
</dbReference>
<accession>F7NKW6</accession>
<dbReference type="PANTHER" id="PTHR30027:SF3">
    <property type="entry name" value="16S RRNA (URACIL(1498)-N(3))-METHYLTRANSFERASE"/>
    <property type="match status" value="1"/>
</dbReference>
<dbReference type="PANTHER" id="PTHR30027">
    <property type="entry name" value="RIBOSOMAL RNA SMALL SUBUNIT METHYLTRANSFERASE E"/>
    <property type="match status" value="1"/>
</dbReference>
<evidence type="ECO:0000256" key="5">
    <source>
        <dbReference type="ARBA" id="ARBA00022490"/>
    </source>
</evidence>
<feature type="domain" description="Ribosomal RNA small subunit methyltransferase E PUA-like" evidence="14">
    <location>
        <begin position="16"/>
        <end position="62"/>
    </location>
</feature>